<organism evidence="2 3">
    <name type="scientific">Candidatus Thermokryptus mobilis</name>
    <dbReference type="NCBI Taxonomy" id="1643428"/>
    <lineage>
        <taxon>Bacteria</taxon>
        <taxon>Pseudomonadati</taxon>
        <taxon>Candidatus Kryptoniota</taxon>
        <taxon>Candidatus Thermokryptus</taxon>
    </lineage>
</organism>
<evidence type="ECO:0000256" key="1">
    <source>
        <dbReference type="SAM" id="Phobius"/>
    </source>
</evidence>
<dbReference type="Proteomes" id="UP000320623">
    <property type="component" value="Unassembled WGS sequence"/>
</dbReference>
<dbReference type="AlphaFoldDB" id="A0A0S4N1W9"/>
<keyword evidence="1" id="KW-0812">Transmembrane</keyword>
<gene>
    <name evidence="2" type="ORF">JGI1_01210</name>
</gene>
<protein>
    <submittedName>
        <fullName evidence="2">Uncharacterized protein</fullName>
    </submittedName>
</protein>
<evidence type="ECO:0000313" key="2">
    <source>
        <dbReference type="EMBL" id="CUU05268.1"/>
    </source>
</evidence>
<sequence>MRNVINFLLFVILPIALIVALLVLISKISSPEREEELFDESGLFI</sequence>
<dbReference type="EMBL" id="FAOO01000007">
    <property type="protein sequence ID" value="CUU05268.1"/>
    <property type="molecule type" value="Genomic_DNA"/>
</dbReference>
<proteinExistence type="predicted"/>
<keyword evidence="1" id="KW-1133">Transmembrane helix</keyword>
<accession>A0A0S4N1W9</accession>
<reference evidence="3" key="1">
    <citation type="submission" date="2015-11" db="EMBL/GenBank/DDBJ databases">
        <authorList>
            <person name="Varghese N."/>
        </authorList>
    </citation>
    <scope>NUCLEOTIDE SEQUENCE [LARGE SCALE GENOMIC DNA]</scope>
</reference>
<keyword evidence="3" id="KW-1185">Reference proteome</keyword>
<keyword evidence="1" id="KW-0472">Membrane</keyword>
<name>A0A0S4N1W9_9BACT</name>
<dbReference type="STRING" id="1643428.GCA_001442855_01183"/>
<evidence type="ECO:0000313" key="3">
    <source>
        <dbReference type="Proteomes" id="UP000320623"/>
    </source>
</evidence>
<feature type="transmembrane region" description="Helical" evidence="1">
    <location>
        <begin position="6"/>
        <end position="25"/>
    </location>
</feature>
<dbReference type="RefSeq" id="WP_181180283.1">
    <property type="nucleotide sequence ID" value="NZ_FAOO01000007.1"/>
</dbReference>